<dbReference type="PROSITE" id="PS00893">
    <property type="entry name" value="NUDIX_BOX"/>
    <property type="match status" value="1"/>
</dbReference>
<dbReference type="AlphaFoldDB" id="A0A852Z6V8"/>
<organism evidence="4 5">
    <name type="scientific">Actinopolyspora biskrensis</name>
    <dbReference type="NCBI Taxonomy" id="1470178"/>
    <lineage>
        <taxon>Bacteria</taxon>
        <taxon>Bacillati</taxon>
        <taxon>Actinomycetota</taxon>
        <taxon>Actinomycetes</taxon>
        <taxon>Actinopolysporales</taxon>
        <taxon>Actinopolysporaceae</taxon>
        <taxon>Actinopolyspora</taxon>
    </lineage>
</organism>
<dbReference type="Gene3D" id="3.90.79.10">
    <property type="entry name" value="Nucleoside Triphosphate Pyrophosphohydrolase"/>
    <property type="match status" value="1"/>
</dbReference>
<dbReference type="Proteomes" id="UP000548304">
    <property type="component" value="Unassembled WGS sequence"/>
</dbReference>
<dbReference type="PROSITE" id="PS51462">
    <property type="entry name" value="NUDIX"/>
    <property type="match status" value="1"/>
</dbReference>
<evidence type="ECO:0000313" key="4">
    <source>
        <dbReference type="EMBL" id="NYH78187.1"/>
    </source>
</evidence>
<dbReference type="RefSeq" id="WP_179534693.1">
    <property type="nucleotide sequence ID" value="NZ_JACBYW010000002.1"/>
</dbReference>
<keyword evidence="1" id="KW-0378">Hydrolase</keyword>
<dbReference type="PANTHER" id="PTHR43736">
    <property type="entry name" value="ADP-RIBOSE PYROPHOSPHATASE"/>
    <property type="match status" value="1"/>
</dbReference>
<dbReference type="PANTHER" id="PTHR43736:SF2">
    <property type="entry name" value="MUTT_NUDIX FAMILY PROTEIN"/>
    <property type="match status" value="1"/>
</dbReference>
<keyword evidence="5" id="KW-1185">Reference proteome</keyword>
<evidence type="ECO:0000256" key="2">
    <source>
        <dbReference type="SAM" id="MobiDB-lite"/>
    </source>
</evidence>
<evidence type="ECO:0000256" key="1">
    <source>
        <dbReference type="ARBA" id="ARBA00022801"/>
    </source>
</evidence>
<protein>
    <submittedName>
        <fullName evidence="4">8-oxo-dGTP pyrophosphatase MutT (NUDIX family)</fullName>
    </submittedName>
</protein>
<accession>A0A852Z6V8</accession>
<dbReference type="EMBL" id="JACBYW010000002">
    <property type="protein sequence ID" value="NYH78187.1"/>
    <property type="molecule type" value="Genomic_DNA"/>
</dbReference>
<proteinExistence type="predicted"/>
<name>A0A852Z6V8_9ACTN</name>
<feature type="region of interest" description="Disordered" evidence="2">
    <location>
        <begin position="1"/>
        <end position="20"/>
    </location>
</feature>
<feature type="domain" description="Nudix hydrolase" evidence="3">
    <location>
        <begin position="58"/>
        <end position="191"/>
    </location>
</feature>
<dbReference type="SUPFAM" id="SSF55811">
    <property type="entry name" value="Nudix"/>
    <property type="match status" value="1"/>
</dbReference>
<reference evidence="4 5" key="1">
    <citation type="submission" date="2020-07" db="EMBL/GenBank/DDBJ databases">
        <title>Genomic Encyclopedia of Type Strains, Phase III (KMG-III): the genomes of soil and plant-associated and newly described type strains.</title>
        <authorList>
            <person name="Whitman W."/>
        </authorList>
    </citation>
    <scope>NUCLEOTIDE SEQUENCE [LARGE SCALE GENOMIC DNA]</scope>
    <source>
        <strain evidence="4 5">CECT 8576</strain>
    </source>
</reference>
<dbReference type="Pfam" id="PF00293">
    <property type="entry name" value="NUDIX"/>
    <property type="match status" value="1"/>
</dbReference>
<dbReference type="InterPro" id="IPR015797">
    <property type="entry name" value="NUDIX_hydrolase-like_dom_sf"/>
</dbReference>
<dbReference type="CDD" id="cd03424">
    <property type="entry name" value="NUDIX_ADPRase_Nudt5_UGPPase_Nudt14"/>
    <property type="match status" value="1"/>
</dbReference>
<dbReference type="InterPro" id="IPR000086">
    <property type="entry name" value="NUDIX_hydrolase_dom"/>
</dbReference>
<dbReference type="GO" id="GO:0016787">
    <property type="term" value="F:hydrolase activity"/>
    <property type="evidence" value="ECO:0007669"/>
    <property type="project" value="UniProtKB-KW"/>
</dbReference>
<sequence length="196" mass="21977">MWPHSGRSVGSIPMEQPGKSGEWLVHGERTIYDSEWVRLDMADITVPSGERFEHHKVWLPPAAMVLVLDEDESHVLLSYRHRFVSNVWNYELPGGLLNDDEPASETAVRELEEETGYRARSIEHLVTFEPMIGTVTNPHHVYLARGVEAVGGVVELDEGKFQWVPVSELRNLVSVGQIVNSGTLVAVLHYLAFNPG</sequence>
<comment type="caution">
    <text evidence="4">The sequence shown here is derived from an EMBL/GenBank/DDBJ whole genome shotgun (WGS) entry which is preliminary data.</text>
</comment>
<dbReference type="InterPro" id="IPR020084">
    <property type="entry name" value="NUDIX_hydrolase_CS"/>
</dbReference>
<evidence type="ECO:0000259" key="3">
    <source>
        <dbReference type="PROSITE" id="PS51462"/>
    </source>
</evidence>
<gene>
    <name evidence="4" type="ORF">FHR84_001509</name>
</gene>
<evidence type="ECO:0000313" key="5">
    <source>
        <dbReference type="Proteomes" id="UP000548304"/>
    </source>
</evidence>